<sequence length="98" mass="11245">MLVWRQIEHVAEVLDKEDLFCWGIQCIGSDFDGIINPLKGNWTAENIRDLADELVKHADAYLAKNRNNLKNFNRITSEAIVERVLHGNAMAFIEQNYG</sequence>
<comment type="caution">
    <text evidence="1">The sequence shown here is derived from an EMBL/GenBank/DDBJ whole genome shotgun (WGS) entry which is preliminary data.</text>
</comment>
<evidence type="ECO:0000313" key="2">
    <source>
        <dbReference type="Proteomes" id="UP000245962"/>
    </source>
</evidence>
<accession>A0A2U0I3F0</accession>
<protein>
    <submittedName>
        <fullName evidence="1">Uncharacterized protein</fullName>
    </submittedName>
</protein>
<dbReference type="AlphaFoldDB" id="A0A2U0I3F0"/>
<reference evidence="1 2" key="1">
    <citation type="submission" date="2018-04" db="EMBL/GenBank/DDBJ databases">
        <title>Marixanthomonas spongiae HN-E44 sp. nov., isolated from a marine sponge.</title>
        <authorList>
            <person name="Luo L."/>
            <person name="Zhuang L."/>
        </authorList>
    </citation>
    <scope>NUCLEOTIDE SEQUENCE [LARGE SCALE GENOMIC DNA]</scope>
    <source>
        <strain evidence="1 2">HN-E44</strain>
    </source>
</reference>
<proteinExistence type="predicted"/>
<organism evidence="1 2">
    <name type="scientific">Marixanthomonas spongiae</name>
    <dbReference type="NCBI Taxonomy" id="2174845"/>
    <lineage>
        <taxon>Bacteria</taxon>
        <taxon>Pseudomonadati</taxon>
        <taxon>Bacteroidota</taxon>
        <taxon>Flavobacteriia</taxon>
        <taxon>Flavobacteriales</taxon>
        <taxon>Flavobacteriaceae</taxon>
        <taxon>Marixanthomonas</taxon>
    </lineage>
</organism>
<name>A0A2U0I3F0_9FLAO</name>
<dbReference type="EMBL" id="QEHR01000003">
    <property type="protein sequence ID" value="PVW15642.1"/>
    <property type="molecule type" value="Genomic_DNA"/>
</dbReference>
<gene>
    <name evidence="1" type="ORF">DDV96_05060</name>
</gene>
<dbReference type="RefSeq" id="WP_116693665.1">
    <property type="nucleotide sequence ID" value="NZ_QEHR01000003.1"/>
</dbReference>
<keyword evidence="2" id="KW-1185">Reference proteome</keyword>
<dbReference type="OrthoDB" id="611177at2"/>
<evidence type="ECO:0000313" key="1">
    <source>
        <dbReference type="EMBL" id="PVW15642.1"/>
    </source>
</evidence>
<dbReference type="Gene3D" id="3.20.20.140">
    <property type="entry name" value="Metal-dependent hydrolases"/>
    <property type="match status" value="1"/>
</dbReference>
<dbReference type="Proteomes" id="UP000245962">
    <property type="component" value="Unassembled WGS sequence"/>
</dbReference>